<protein>
    <submittedName>
        <fullName evidence="2">Uncharacterized protein</fullName>
    </submittedName>
</protein>
<accession>A0AAN7P2T4</accession>
<evidence type="ECO:0000256" key="1">
    <source>
        <dbReference type="SAM" id="MobiDB-lite"/>
    </source>
</evidence>
<proteinExistence type="predicted"/>
<dbReference type="EMBL" id="JARPUR010000005">
    <property type="protein sequence ID" value="KAK4875307.1"/>
    <property type="molecule type" value="Genomic_DNA"/>
</dbReference>
<sequence length="280" mass="31466">MKSVARKSKKMQCLECGSKFDDNYQKQHENKKHSGKQVKVQLVVVPANPFEAAKKSEFKDLKPKPSTSTSATEIINFPSTSKNIGSDTNHPFPINQIEDVIADIRTHCGVTLLKNVCDELHEHLTPSTYSRSSLTSLPDLFHEVMDISCTCHDIQNTQICLEHVGCETVPDVNVKSVESSTTDDLSGPVDDNNKKDNANCEKDISNQELKRKQINAEIADCKSFEHTWDTINKEWTSGNFISQEESDINSSEDENFFFVLNGQEKGRTRKAAEMKRPENG</sequence>
<reference evidence="3" key="1">
    <citation type="submission" date="2023-01" db="EMBL/GenBank/DDBJ databases">
        <title>Key to firefly adult light organ development and bioluminescence: homeobox transcription factors regulate luciferase expression and transportation to peroxisome.</title>
        <authorList>
            <person name="Fu X."/>
        </authorList>
    </citation>
    <scope>NUCLEOTIDE SEQUENCE [LARGE SCALE GENOMIC DNA]</scope>
</reference>
<dbReference type="Proteomes" id="UP001353858">
    <property type="component" value="Unassembled WGS sequence"/>
</dbReference>
<comment type="caution">
    <text evidence="2">The sequence shown here is derived from an EMBL/GenBank/DDBJ whole genome shotgun (WGS) entry which is preliminary data.</text>
</comment>
<gene>
    <name evidence="2" type="ORF">RN001_011729</name>
</gene>
<feature type="region of interest" description="Disordered" evidence="1">
    <location>
        <begin position="177"/>
        <end position="196"/>
    </location>
</feature>
<name>A0AAN7P2T4_9COLE</name>
<keyword evidence="3" id="KW-1185">Reference proteome</keyword>
<evidence type="ECO:0000313" key="2">
    <source>
        <dbReference type="EMBL" id="KAK4875307.1"/>
    </source>
</evidence>
<evidence type="ECO:0000313" key="3">
    <source>
        <dbReference type="Proteomes" id="UP001353858"/>
    </source>
</evidence>
<dbReference type="AlphaFoldDB" id="A0AAN7P2T4"/>
<organism evidence="2 3">
    <name type="scientific">Aquatica leii</name>
    <dbReference type="NCBI Taxonomy" id="1421715"/>
    <lineage>
        <taxon>Eukaryota</taxon>
        <taxon>Metazoa</taxon>
        <taxon>Ecdysozoa</taxon>
        <taxon>Arthropoda</taxon>
        <taxon>Hexapoda</taxon>
        <taxon>Insecta</taxon>
        <taxon>Pterygota</taxon>
        <taxon>Neoptera</taxon>
        <taxon>Endopterygota</taxon>
        <taxon>Coleoptera</taxon>
        <taxon>Polyphaga</taxon>
        <taxon>Elateriformia</taxon>
        <taxon>Elateroidea</taxon>
        <taxon>Lampyridae</taxon>
        <taxon>Luciolinae</taxon>
        <taxon>Aquatica</taxon>
    </lineage>
</organism>